<keyword evidence="4" id="KW-1133">Transmembrane helix</keyword>
<keyword evidence="4" id="KW-0812">Transmembrane</keyword>
<evidence type="ECO:0000313" key="8">
    <source>
        <dbReference type="Proteomes" id="UP001211907"/>
    </source>
</evidence>
<feature type="region of interest" description="Disordered" evidence="3">
    <location>
        <begin position="473"/>
        <end position="496"/>
    </location>
</feature>
<protein>
    <recommendedName>
        <fullName evidence="6">SH3 domain-containing protein</fullName>
    </recommendedName>
</protein>
<dbReference type="InterPro" id="IPR001452">
    <property type="entry name" value="SH3_domain"/>
</dbReference>
<evidence type="ECO:0000256" key="4">
    <source>
        <dbReference type="SAM" id="Phobius"/>
    </source>
</evidence>
<dbReference type="Pfam" id="PF04749">
    <property type="entry name" value="PLAC8"/>
    <property type="match status" value="1"/>
</dbReference>
<comment type="caution">
    <text evidence="7">The sequence shown here is derived from an EMBL/GenBank/DDBJ whole genome shotgun (WGS) entry which is preliminary data.</text>
</comment>
<feature type="compositionally biased region" description="Basic and acidic residues" evidence="3">
    <location>
        <begin position="656"/>
        <end position="674"/>
    </location>
</feature>
<feature type="region of interest" description="Disordered" evidence="3">
    <location>
        <begin position="214"/>
        <end position="247"/>
    </location>
</feature>
<evidence type="ECO:0000313" key="7">
    <source>
        <dbReference type="EMBL" id="KAJ3100343.1"/>
    </source>
</evidence>
<accession>A0AAD5SV13</accession>
<keyword evidence="5" id="KW-0732">Signal</keyword>
<feature type="compositionally biased region" description="Basic residues" evidence="3">
    <location>
        <begin position="1007"/>
        <end position="1017"/>
    </location>
</feature>
<feature type="chain" id="PRO_5042102770" description="SH3 domain-containing protein" evidence="5">
    <location>
        <begin position="21"/>
        <end position="1172"/>
    </location>
</feature>
<dbReference type="SUPFAM" id="SSF50044">
    <property type="entry name" value="SH3-domain"/>
    <property type="match status" value="1"/>
</dbReference>
<feature type="compositionally biased region" description="Acidic residues" evidence="3">
    <location>
        <begin position="604"/>
        <end position="622"/>
    </location>
</feature>
<gene>
    <name evidence="7" type="ORF">HK100_004721</name>
</gene>
<evidence type="ECO:0000256" key="5">
    <source>
        <dbReference type="SAM" id="SignalP"/>
    </source>
</evidence>
<feature type="compositionally biased region" description="Low complexity" evidence="3">
    <location>
        <begin position="224"/>
        <end position="235"/>
    </location>
</feature>
<dbReference type="AlphaFoldDB" id="A0AAD5SV13"/>
<feature type="region of interest" description="Disordered" evidence="3">
    <location>
        <begin position="262"/>
        <end position="298"/>
    </location>
</feature>
<name>A0AAD5SV13_9FUNG</name>
<keyword evidence="4" id="KW-0472">Membrane</keyword>
<dbReference type="EMBL" id="JADGJH010002288">
    <property type="protein sequence ID" value="KAJ3100343.1"/>
    <property type="molecule type" value="Genomic_DNA"/>
</dbReference>
<feature type="region of interest" description="Disordered" evidence="3">
    <location>
        <begin position="884"/>
        <end position="916"/>
    </location>
</feature>
<sequence length="1172" mass="125843">MKWTKMLVAAMISRAIGSEAQTVSSTDSSESPASTSSIPAITAATAATTTLTIATTSTPLSAIITTTAISTTETTISTVATISPIIVSTAGSIDPTTSSNGGAANTPPATTIFTTVSSTQQVNIVLPQKTKTYSVDHSSALQVATTSIAMPKTETGSTEVSTTTTSVDSGDVSPASLSQTDAALIGGLAAAVAVLAAVGFVVIRRARRPVIQNSFNAKQNEPDNNSPPARRSSSSHNTNRGSNESNLSFTGASINYIHGVGNSSGASRLRRHSTSSIINNTDETAKTKGVATAPPPTSEQKYLEQQRQQLLLKKQQTVLQKQKFLHLHQAKSLNSLPQMIPIIIPSLNPPSPPLSSAASASNQQQQQHPVNIISPPFFKYEGVAIRAHVRQKSDELEIFVGDVIAVTFAFPDGWAYGINRTKRSKSGAFPLACVTPPPPPPIFNEQQKQQQLRQLQQAQSVEKNNNFIDNISPPLPSLSISSSPIPKTTTATQTTTRRTPPLLLVSKKKNRALSSVNSVESIIEVQQKKIRGSSTTPVAGKRPAHQRLSLIDTVMAEEEEEEVEDEEEEEEEKKRELMFADAEEGTLDRPIFVTAKTRLRPIANDEDGEADEDPVDENDGGDGVDGNAELQVDNEFVDCVADDRKKNDIGGDGEGEEKVTGERREAEGDAERSNSHLHLSQLSPVEMMLGADFDVAEHSPDSSSDPNSTSANNSNAGPNNPPPVYRAPSKRHSVRLSIASVDSLFALRLPPDSDMVRTPSLAQLNNANSTQSYSYSYSHSIHSLNRNSSSAPILNRTQSQSQMFDQGTAASSVHRLQPHSISRSRSHRLSVASFSASIGAAVASIHENIQASTTAGYSSNWAFGIFDSWWAVEPTSFAFVSKNSSRPISAQPRRAPVMSTATNNNSPSNSLANSVSLTGVTPPRSILTAVAATPTVAVTVSPDPTSTSHQHSDAFIKRNSRISIHPENQPQMLQIPLRDEGDIKRANLPPNPIIRPTSANVPGSASPHHRQHHHHHQPNSSSAHNPHRQPTTTTSILPFLSSLFCPCVVYAQSREMFLRSGGVLENDTSDKICCGPPSLDSSESSRVRSAACAFATLMPCCLCYVPHRALRGAIRARYALRDDDGYDDDDGLSSRRACCGVECGEIIVGCFCLPCALVQERREIVHWEKVVD</sequence>
<dbReference type="PROSITE" id="PS50002">
    <property type="entry name" value="SH3"/>
    <property type="match status" value="1"/>
</dbReference>
<feature type="compositionally biased region" description="Low complexity" evidence="3">
    <location>
        <begin position="701"/>
        <end position="718"/>
    </location>
</feature>
<feature type="compositionally biased region" description="Low complexity" evidence="3">
    <location>
        <begin position="899"/>
        <end position="916"/>
    </location>
</feature>
<feature type="compositionally biased region" description="Acidic residues" evidence="3">
    <location>
        <begin position="555"/>
        <end position="571"/>
    </location>
</feature>
<dbReference type="Proteomes" id="UP001211907">
    <property type="component" value="Unassembled WGS sequence"/>
</dbReference>
<dbReference type="InterPro" id="IPR036028">
    <property type="entry name" value="SH3-like_dom_sf"/>
</dbReference>
<feature type="compositionally biased region" description="Low complexity" evidence="3">
    <location>
        <begin position="153"/>
        <end position="173"/>
    </location>
</feature>
<proteinExistence type="predicted"/>
<feature type="signal peptide" evidence="5">
    <location>
        <begin position="1"/>
        <end position="20"/>
    </location>
</feature>
<feature type="compositionally biased region" description="Low complexity" evidence="3">
    <location>
        <begin position="477"/>
        <end position="496"/>
    </location>
</feature>
<evidence type="ECO:0000256" key="1">
    <source>
        <dbReference type="ARBA" id="ARBA00022443"/>
    </source>
</evidence>
<dbReference type="SMART" id="SM00326">
    <property type="entry name" value="SH3"/>
    <property type="match status" value="1"/>
</dbReference>
<evidence type="ECO:0000256" key="2">
    <source>
        <dbReference type="PROSITE-ProRule" id="PRU00192"/>
    </source>
</evidence>
<feature type="region of interest" description="Disordered" evidence="3">
    <location>
        <begin position="982"/>
        <end position="1032"/>
    </location>
</feature>
<feature type="non-terminal residue" evidence="7">
    <location>
        <position position="1"/>
    </location>
</feature>
<evidence type="ECO:0000256" key="3">
    <source>
        <dbReference type="SAM" id="MobiDB-lite"/>
    </source>
</evidence>
<organism evidence="7 8">
    <name type="scientific">Physocladia obscura</name>
    <dbReference type="NCBI Taxonomy" id="109957"/>
    <lineage>
        <taxon>Eukaryota</taxon>
        <taxon>Fungi</taxon>
        <taxon>Fungi incertae sedis</taxon>
        <taxon>Chytridiomycota</taxon>
        <taxon>Chytridiomycota incertae sedis</taxon>
        <taxon>Chytridiomycetes</taxon>
        <taxon>Chytridiales</taxon>
        <taxon>Chytriomycetaceae</taxon>
        <taxon>Physocladia</taxon>
    </lineage>
</organism>
<reference evidence="7" key="1">
    <citation type="submission" date="2020-05" db="EMBL/GenBank/DDBJ databases">
        <title>Phylogenomic resolution of chytrid fungi.</title>
        <authorList>
            <person name="Stajich J.E."/>
            <person name="Amses K."/>
            <person name="Simmons R."/>
            <person name="Seto K."/>
            <person name="Myers J."/>
            <person name="Bonds A."/>
            <person name="Quandt C.A."/>
            <person name="Barry K."/>
            <person name="Liu P."/>
            <person name="Grigoriev I."/>
            <person name="Longcore J.E."/>
            <person name="James T.Y."/>
        </authorList>
    </citation>
    <scope>NUCLEOTIDE SEQUENCE</scope>
    <source>
        <strain evidence="7">JEL0513</strain>
    </source>
</reference>
<feature type="transmembrane region" description="Helical" evidence="4">
    <location>
        <begin position="182"/>
        <end position="203"/>
    </location>
</feature>
<feature type="region of interest" description="Disordered" evidence="3">
    <location>
        <begin position="531"/>
        <end position="630"/>
    </location>
</feature>
<feature type="region of interest" description="Disordered" evidence="3">
    <location>
        <begin position="642"/>
        <end position="681"/>
    </location>
</feature>
<feature type="region of interest" description="Disordered" evidence="3">
    <location>
        <begin position="152"/>
        <end position="173"/>
    </location>
</feature>
<feature type="region of interest" description="Disordered" evidence="3">
    <location>
        <begin position="695"/>
        <end position="731"/>
    </location>
</feature>
<dbReference type="CDD" id="cd00174">
    <property type="entry name" value="SH3"/>
    <property type="match status" value="1"/>
</dbReference>
<keyword evidence="8" id="KW-1185">Reference proteome</keyword>
<feature type="compositionally biased region" description="Polar residues" evidence="3">
    <location>
        <begin position="236"/>
        <end position="247"/>
    </location>
</feature>
<dbReference type="InterPro" id="IPR006461">
    <property type="entry name" value="PLAC_motif_containing"/>
</dbReference>
<feature type="domain" description="SH3" evidence="6">
    <location>
        <begin position="377"/>
        <end position="439"/>
    </location>
</feature>
<dbReference type="Gene3D" id="2.30.30.40">
    <property type="entry name" value="SH3 Domains"/>
    <property type="match status" value="1"/>
</dbReference>
<evidence type="ECO:0000259" key="6">
    <source>
        <dbReference type="PROSITE" id="PS50002"/>
    </source>
</evidence>
<feature type="compositionally biased region" description="Polar residues" evidence="3">
    <location>
        <begin position="214"/>
        <end position="223"/>
    </location>
</feature>
<keyword evidence="1 2" id="KW-0728">SH3 domain</keyword>